<reference evidence="2 3" key="1">
    <citation type="journal article" date="2018" name="Sci. Rep.">
        <title>Genomic signatures of local adaptation to the degree of environmental predictability in rotifers.</title>
        <authorList>
            <person name="Franch-Gras L."/>
            <person name="Hahn C."/>
            <person name="Garcia-Roger E.M."/>
            <person name="Carmona M.J."/>
            <person name="Serra M."/>
            <person name="Gomez A."/>
        </authorList>
    </citation>
    <scope>NUCLEOTIDE SEQUENCE [LARGE SCALE GENOMIC DNA]</scope>
    <source>
        <strain evidence="2">HYR1</strain>
    </source>
</reference>
<protein>
    <submittedName>
        <fullName evidence="2">Uncharacterized protein</fullName>
    </submittedName>
</protein>
<name>A0A3M7Q577_BRAPC</name>
<feature type="region of interest" description="Disordered" evidence="1">
    <location>
        <begin position="18"/>
        <end position="40"/>
    </location>
</feature>
<comment type="caution">
    <text evidence="2">The sequence shown here is derived from an EMBL/GenBank/DDBJ whole genome shotgun (WGS) entry which is preliminary data.</text>
</comment>
<sequence length="270" mass="31260">MIISMLVLRIQSKLSAHGSKTQNESSKSTDSELSTSTITEKYPLQEKNDSNLSNIKSQELSDEELLLKIKNRLKAITLIQNNFFKIEEIAEKYNLSKNVLFYDFFGFDQNDSELSPNFIEKTDFISKIDSIKAETDKIFKIIEKTVEESNFDNGKQKYIQTIPKALVAVKFKVPFFFVNIICDNLNSHKNSSDDTNKENSLFSGDFVDNLFEFCHEIFQHRNDIKKIIELLNESKNFNFEKKSDKTGAEETEKLDEKNLQQDNLESNDQD</sequence>
<gene>
    <name evidence="2" type="ORF">BpHYR1_032293</name>
</gene>
<dbReference type="EMBL" id="REGN01007350">
    <property type="protein sequence ID" value="RNA06540.1"/>
    <property type="molecule type" value="Genomic_DNA"/>
</dbReference>
<feature type="compositionally biased region" description="Low complexity" evidence="1">
    <location>
        <begin position="25"/>
        <end position="37"/>
    </location>
</feature>
<keyword evidence="3" id="KW-1185">Reference proteome</keyword>
<evidence type="ECO:0000313" key="3">
    <source>
        <dbReference type="Proteomes" id="UP000276133"/>
    </source>
</evidence>
<evidence type="ECO:0000256" key="1">
    <source>
        <dbReference type="SAM" id="MobiDB-lite"/>
    </source>
</evidence>
<dbReference type="AlphaFoldDB" id="A0A3M7Q577"/>
<dbReference type="OrthoDB" id="10643366at2759"/>
<dbReference type="Proteomes" id="UP000276133">
    <property type="component" value="Unassembled WGS sequence"/>
</dbReference>
<feature type="compositionally biased region" description="Basic and acidic residues" evidence="1">
    <location>
        <begin position="241"/>
        <end position="259"/>
    </location>
</feature>
<organism evidence="2 3">
    <name type="scientific">Brachionus plicatilis</name>
    <name type="common">Marine rotifer</name>
    <name type="synonym">Brachionus muelleri</name>
    <dbReference type="NCBI Taxonomy" id="10195"/>
    <lineage>
        <taxon>Eukaryota</taxon>
        <taxon>Metazoa</taxon>
        <taxon>Spiralia</taxon>
        <taxon>Gnathifera</taxon>
        <taxon>Rotifera</taxon>
        <taxon>Eurotatoria</taxon>
        <taxon>Monogononta</taxon>
        <taxon>Pseudotrocha</taxon>
        <taxon>Ploima</taxon>
        <taxon>Brachionidae</taxon>
        <taxon>Brachionus</taxon>
    </lineage>
</organism>
<proteinExistence type="predicted"/>
<accession>A0A3M7Q577</accession>
<evidence type="ECO:0000313" key="2">
    <source>
        <dbReference type="EMBL" id="RNA06540.1"/>
    </source>
</evidence>
<feature type="region of interest" description="Disordered" evidence="1">
    <location>
        <begin position="241"/>
        <end position="270"/>
    </location>
</feature>